<organism evidence="2 3">
    <name type="scientific">Dorcoceras hygrometricum</name>
    <dbReference type="NCBI Taxonomy" id="472368"/>
    <lineage>
        <taxon>Eukaryota</taxon>
        <taxon>Viridiplantae</taxon>
        <taxon>Streptophyta</taxon>
        <taxon>Embryophyta</taxon>
        <taxon>Tracheophyta</taxon>
        <taxon>Spermatophyta</taxon>
        <taxon>Magnoliopsida</taxon>
        <taxon>eudicotyledons</taxon>
        <taxon>Gunneridae</taxon>
        <taxon>Pentapetalae</taxon>
        <taxon>asterids</taxon>
        <taxon>lamiids</taxon>
        <taxon>Lamiales</taxon>
        <taxon>Gesneriaceae</taxon>
        <taxon>Didymocarpoideae</taxon>
        <taxon>Trichosporeae</taxon>
        <taxon>Loxocarpinae</taxon>
        <taxon>Dorcoceras</taxon>
    </lineage>
</organism>
<dbReference type="AlphaFoldDB" id="A0A2Z7CKI2"/>
<accession>A0A2Z7CKI2</accession>
<keyword evidence="2" id="KW-0808">Transferase</keyword>
<dbReference type="Proteomes" id="UP000250235">
    <property type="component" value="Unassembled WGS sequence"/>
</dbReference>
<feature type="compositionally biased region" description="Polar residues" evidence="1">
    <location>
        <begin position="107"/>
        <end position="132"/>
    </location>
</feature>
<keyword evidence="3" id="KW-1185">Reference proteome</keyword>
<dbReference type="GO" id="GO:0016301">
    <property type="term" value="F:kinase activity"/>
    <property type="evidence" value="ECO:0007669"/>
    <property type="project" value="UniProtKB-KW"/>
</dbReference>
<evidence type="ECO:0000313" key="2">
    <source>
        <dbReference type="EMBL" id="KZV46437.1"/>
    </source>
</evidence>
<sequence length="225" mass="24752">MGIDQLKFQSVQLGYLKFLQLGPSAITAQWSSDSTNQSVTTSMIALYLSGTTHLSAGHNVALSQVLNRSMAQYELERAEELSGLASRKCSSNTATSRSLFNINSGHLTGINRKSNSKGAQRHQSCPQTTTEIGGNLPEKMDSDLVIYRTTLVRTFQSTRYVLGKWVYLVTHTMSLFDLRDVCIDIGSLATLDLPMIVDLIGMCVERTVLYANHDRLVLASPISDT</sequence>
<evidence type="ECO:0000256" key="1">
    <source>
        <dbReference type="SAM" id="MobiDB-lite"/>
    </source>
</evidence>
<keyword evidence="2" id="KW-0418">Kinase</keyword>
<protein>
    <submittedName>
        <fullName evidence="2">Serine/threonine-protein kinase</fullName>
    </submittedName>
</protein>
<reference evidence="2 3" key="1">
    <citation type="journal article" date="2015" name="Proc. Natl. Acad. Sci. U.S.A.">
        <title>The resurrection genome of Boea hygrometrica: A blueprint for survival of dehydration.</title>
        <authorList>
            <person name="Xiao L."/>
            <person name="Yang G."/>
            <person name="Zhang L."/>
            <person name="Yang X."/>
            <person name="Zhao S."/>
            <person name="Ji Z."/>
            <person name="Zhou Q."/>
            <person name="Hu M."/>
            <person name="Wang Y."/>
            <person name="Chen M."/>
            <person name="Xu Y."/>
            <person name="Jin H."/>
            <person name="Xiao X."/>
            <person name="Hu G."/>
            <person name="Bao F."/>
            <person name="Hu Y."/>
            <person name="Wan P."/>
            <person name="Li L."/>
            <person name="Deng X."/>
            <person name="Kuang T."/>
            <person name="Xiang C."/>
            <person name="Zhu J.K."/>
            <person name="Oliver M.J."/>
            <person name="He Y."/>
        </authorList>
    </citation>
    <scope>NUCLEOTIDE SEQUENCE [LARGE SCALE GENOMIC DNA]</scope>
    <source>
        <strain evidence="3">cv. XS01</strain>
    </source>
</reference>
<gene>
    <name evidence="2" type="ORF">F511_42882</name>
</gene>
<dbReference type="EMBL" id="KQ995665">
    <property type="protein sequence ID" value="KZV46437.1"/>
    <property type="molecule type" value="Genomic_DNA"/>
</dbReference>
<evidence type="ECO:0000313" key="3">
    <source>
        <dbReference type="Proteomes" id="UP000250235"/>
    </source>
</evidence>
<proteinExistence type="predicted"/>
<name>A0A2Z7CKI2_9LAMI</name>
<feature type="region of interest" description="Disordered" evidence="1">
    <location>
        <begin position="107"/>
        <end position="136"/>
    </location>
</feature>